<dbReference type="AlphaFoldDB" id="A0A0J5FT87"/>
<proteinExistence type="predicted"/>
<protein>
    <submittedName>
        <fullName evidence="1">Uncharacterized protein</fullName>
    </submittedName>
</protein>
<name>A0A0J5FT87_9GAMM</name>
<accession>A0A0J5FT87</accession>
<organism evidence="1 2">
    <name type="scientific">Xenorhabdus khoisanae</name>
    <dbReference type="NCBI Taxonomy" id="880157"/>
    <lineage>
        <taxon>Bacteria</taxon>
        <taxon>Pseudomonadati</taxon>
        <taxon>Pseudomonadota</taxon>
        <taxon>Gammaproteobacteria</taxon>
        <taxon>Enterobacterales</taxon>
        <taxon>Morganellaceae</taxon>
        <taxon>Xenorhabdus</taxon>
    </lineage>
</organism>
<dbReference type="RefSeq" id="WP_047963334.1">
    <property type="nucleotide sequence ID" value="NZ_CAWMBG010000064.1"/>
</dbReference>
<reference evidence="1 2" key="1">
    <citation type="submission" date="2015-06" db="EMBL/GenBank/DDBJ databases">
        <title>Draft Whole-Genome Sequence of the Entomopathogenic Bacterium Xenorhabdus khoisanae.</title>
        <authorList>
            <person name="Naidoo S."/>
            <person name="Featherston J."/>
            <person name="Gray V.M."/>
        </authorList>
    </citation>
    <scope>NUCLEOTIDE SEQUENCE [LARGE SCALE GENOMIC DNA]</scope>
    <source>
        <strain evidence="1 2">MCB</strain>
    </source>
</reference>
<keyword evidence="2" id="KW-1185">Reference proteome</keyword>
<dbReference type="OrthoDB" id="2990364at2"/>
<dbReference type="STRING" id="880157.AB204_10595"/>
<dbReference type="Proteomes" id="UP000036277">
    <property type="component" value="Unassembled WGS sequence"/>
</dbReference>
<comment type="caution">
    <text evidence="1">The sequence shown here is derived from an EMBL/GenBank/DDBJ whole genome shotgun (WGS) entry which is preliminary data.</text>
</comment>
<gene>
    <name evidence="1" type="ORF">AB204_10595</name>
</gene>
<sequence length="92" mass="10466">MEKIKLKLTYFKPSGKYYTEETLEAPKNMPWHQCLELVEFHFVGGCLPGLVTGEKDYIVHVTSDDHPTACPALVNKSLRHVGSLTHNFDLYS</sequence>
<evidence type="ECO:0000313" key="2">
    <source>
        <dbReference type="Proteomes" id="UP000036277"/>
    </source>
</evidence>
<dbReference type="PATRIC" id="fig|880157.4.peg.2242"/>
<evidence type="ECO:0000313" key="1">
    <source>
        <dbReference type="EMBL" id="KMJ45137.1"/>
    </source>
</evidence>
<dbReference type="EMBL" id="LFCV01000064">
    <property type="protein sequence ID" value="KMJ45137.1"/>
    <property type="molecule type" value="Genomic_DNA"/>
</dbReference>